<dbReference type="SUPFAM" id="SSF47384">
    <property type="entry name" value="Homodimeric domain of signal transducing histidine kinase"/>
    <property type="match status" value="1"/>
</dbReference>
<keyword evidence="4" id="KW-0597">Phosphoprotein</keyword>
<proteinExistence type="predicted"/>
<dbReference type="InterPro" id="IPR003661">
    <property type="entry name" value="HisK_dim/P_dom"/>
</dbReference>
<dbReference type="Gene3D" id="1.10.287.130">
    <property type="match status" value="1"/>
</dbReference>
<feature type="transmembrane region" description="Helical" evidence="11">
    <location>
        <begin position="20"/>
        <end position="42"/>
    </location>
</feature>
<accession>A0A840VL30</accession>
<evidence type="ECO:0000256" key="4">
    <source>
        <dbReference type="ARBA" id="ARBA00022553"/>
    </source>
</evidence>
<feature type="domain" description="HAMP" evidence="13">
    <location>
        <begin position="194"/>
        <end position="247"/>
    </location>
</feature>
<dbReference type="SUPFAM" id="SSF55874">
    <property type="entry name" value="ATPase domain of HSP90 chaperone/DNA topoisomerase II/histidine kinase"/>
    <property type="match status" value="1"/>
</dbReference>
<dbReference type="InterPro" id="IPR003594">
    <property type="entry name" value="HATPase_dom"/>
</dbReference>
<dbReference type="Pfam" id="PF00512">
    <property type="entry name" value="HisKA"/>
    <property type="match status" value="1"/>
</dbReference>
<dbReference type="Gene3D" id="6.10.340.10">
    <property type="match status" value="1"/>
</dbReference>
<dbReference type="InterPro" id="IPR004358">
    <property type="entry name" value="Sig_transdc_His_kin-like_C"/>
</dbReference>
<evidence type="ECO:0000256" key="11">
    <source>
        <dbReference type="SAM" id="Phobius"/>
    </source>
</evidence>
<dbReference type="PANTHER" id="PTHR45436">
    <property type="entry name" value="SENSOR HISTIDINE KINASE YKOH"/>
    <property type="match status" value="1"/>
</dbReference>
<dbReference type="Gene3D" id="3.30.565.10">
    <property type="entry name" value="Histidine kinase-like ATPase, C-terminal domain"/>
    <property type="match status" value="1"/>
</dbReference>
<keyword evidence="7 14" id="KW-0418">Kinase</keyword>
<keyword evidence="9" id="KW-0902">Two-component regulatory system</keyword>
<dbReference type="GO" id="GO:0005886">
    <property type="term" value="C:plasma membrane"/>
    <property type="evidence" value="ECO:0007669"/>
    <property type="project" value="TreeGrafter"/>
</dbReference>
<gene>
    <name evidence="14" type="ORF">HNP71_002132</name>
</gene>
<dbReference type="PROSITE" id="PS50885">
    <property type="entry name" value="HAMP"/>
    <property type="match status" value="1"/>
</dbReference>
<evidence type="ECO:0000313" key="14">
    <source>
        <dbReference type="EMBL" id="MBB5373865.1"/>
    </source>
</evidence>
<dbReference type="InterPro" id="IPR003660">
    <property type="entry name" value="HAMP_dom"/>
</dbReference>
<evidence type="ECO:0000313" key="15">
    <source>
        <dbReference type="Proteomes" id="UP000553706"/>
    </source>
</evidence>
<protein>
    <recommendedName>
        <fullName evidence="3">histidine kinase</fullName>
        <ecNumber evidence="3">2.7.13.3</ecNumber>
    </recommendedName>
</protein>
<keyword evidence="10 11" id="KW-0472">Membrane</keyword>
<feature type="domain" description="Histidine kinase" evidence="12">
    <location>
        <begin position="255"/>
        <end position="464"/>
    </location>
</feature>
<evidence type="ECO:0000259" key="12">
    <source>
        <dbReference type="PROSITE" id="PS50109"/>
    </source>
</evidence>
<feature type="transmembrane region" description="Helical" evidence="11">
    <location>
        <begin position="431"/>
        <end position="451"/>
    </location>
</feature>
<dbReference type="SUPFAM" id="SSF158472">
    <property type="entry name" value="HAMP domain-like"/>
    <property type="match status" value="1"/>
</dbReference>
<dbReference type="PANTHER" id="PTHR45436:SF8">
    <property type="entry name" value="HISTIDINE KINASE"/>
    <property type="match status" value="1"/>
</dbReference>
<keyword evidence="6 11" id="KW-0812">Transmembrane</keyword>
<dbReference type="SMART" id="SM00388">
    <property type="entry name" value="HisKA"/>
    <property type="match status" value="1"/>
</dbReference>
<dbReference type="GO" id="GO:0000155">
    <property type="term" value="F:phosphorelay sensor kinase activity"/>
    <property type="evidence" value="ECO:0007669"/>
    <property type="project" value="InterPro"/>
</dbReference>
<evidence type="ECO:0000256" key="9">
    <source>
        <dbReference type="ARBA" id="ARBA00023012"/>
    </source>
</evidence>
<dbReference type="Proteomes" id="UP000553706">
    <property type="component" value="Unassembled WGS sequence"/>
</dbReference>
<evidence type="ECO:0000256" key="7">
    <source>
        <dbReference type="ARBA" id="ARBA00022777"/>
    </source>
</evidence>
<dbReference type="InterPro" id="IPR036890">
    <property type="entry name" value="HATPase_C_sf"/>
</dbReference>
<name>A0A840VL30_9PROT</name>
<evidence type="ECO:0000256" key="3">
    <source>
        <dbReference type="ARBA" id="ARBA00012438"/>
    </source>
</evidence>
<evidence type="ECO:0000256" key="6">
    <source>
        <dbReference type="ARBA" id="ARBA00022692"/>
    </source>
</evidence>
<evidence type="ECO:0000256" key="2">
    <source>
        <dbReference type="ARBA" id="ARBA00004370"/>
    </source>
</evidence>
<dbReference type="EMBL" id="JACHFJ010000010">
    <property type="protein sequence ID" value="MBB5373865.1"/>
    <property type="molecule type" value="Genomic_DNA"/>
</dbReference>
<dbReference type="Pfam" id="PF02518">
    <property type="entry name" value="HATPase_c"/>
    <property type="match status" value="1"/>
</dbReference>
<comment type="caution">
    <text evidence="14">The sequence shown here is derived from an EMBL/GenBank/DDBJ whole genome shotgun (WGS) entry which is preliminary data.</text>
</comment>
<evidence type="ECO:0000256" key="8">
    <source>
        <dbReference type="ARBA" id="ARBA00022989"/>
    </source>
</evidence>
<dbReference type="RefSeq" id="WP_183266883.1">
    <property type="nucleotide sequence ID" value="NZ_JACHFJ010000010.1"/>
</dbReference>
<dbReference type="InterPro" id="IPR005467">
    <property type="entry name" value="His_kinase_dom"/>
</dbReference>
<feature type="transmembrane region" description="Helical" evidence="11">
    <location>
        <begin position="169"/>
        <end position="192"/>
    </location>
</feature>
<evidence type="ECO:0000259" key="13">
    <source>
        <dbReference type="PROSITE" id="PS50885"/>
    </source>
</evidence>
<dbReference type="SMART" id="SM00387">
    <property type="entry name" value="HATPase_c"/>
    <property type="match status" value="1"/>
</dbReference>
<keyword evidence="15" id="KW-1185">Reference proteome</keyword>
<dbReference type="AlphaFoldDB" id="A0A840VL30"/>
<dbReference type="CDD" id="cd00082">
    <property type="entry name" value="HisKA"/>
    <property type="match status" value="1"/>
</dbReference>
<dbReference type="EC" id="2.7.13.3" evidence="3"/>
<dbReference type="InterPro" id="IPR050428">
    <property type="entry name" value="TCS_sensor_his_kinase"/>
</dbReference>
<comment type="catalytic activity">
    <reaction evidence="1">
        <text>ATP + protein L-histidine = ADP + protein N-phospho-L-histidine.</text>
        <dbReference type="EC" id="2.7.13.3"/>
    </reaction>
</comment>
<dbReference type="PRINTS" id="PR00344">
    <property type="entry name" value="BCTRLSENSOR"/>
</dbReference>
<evidence type="ECO:0000256" key="1">
    <source>
        <dbReference type="ARBA" id="ARBA00000085"/>
    </source>
</evidence>
<sequence length="464" mass="51260">MAVDLKPTFRRYIRTSSFRLAAQGVFISILGALVVFLVVYHATRATVIGALDDTVMNERADVLSRAAAYEAKSSDFDLAMQKSIQVAMQRSKGTFYALTKADGTVLAGNLQISPQTVTQWHGWRTLIQRADLPFPPYVTAIRGVSDTLPNGDRLYIAENASSFYALNHLIGRVFLITFGPIILLGILGWLLVARSTLNRVFLIANISREIINGDLSRRVPLNGSGDEFDELSSVLNLILDRIEALIGNIKQVSNDISHDLRSPLARLRERLELARRNMNEVVLPDLIDEAILQVDTALSLFSAMLRISEIEAGARRSAFCRIDLSFLLQELVETYDAVAELDGKTVRSLIPPDLKIDGDYELLSQMFVNIVENAIRHCPRGTLIFIQAEVSEGGRKTVTISDNGHGIPEADRERVFGRFVRLDKSRHHPGSGLGLALVAAIATMHGFSIVLEDNGPGLRVVIEM</sequence>
<evidence type="ECO:0000256" key="10">
    <source>
        <dbReference type="ARBA" id="ARBA00023136"/>
    </source>
</evidence>
<dbReference type="PROSITE" id="PS50109">
    <property type="entry name" value="HIS_KIN"/>
    <property type="match status" value="1"/>
</dbReference>
<keyword evidence="8 11" id="KW-1133">Transmembrane helix</keyword>
<reference evidence="14 15" key="1">
    <citation type="submission" date="2020-08" db="EMBL/GenBank/DDBJ databases">
        <title>Genomic Encyclopedia of Type Strains, Phase IV (KMG-IV): sequencing the most valuable type-strain genomes for metagenomic binning, comparative biology and taxonomic classification.</title>
        <authorList>
            <person name="Goeker M."/>
        </authorList>
    </citation>
    <scope>NUCLEOTIDE SEQUENCE [LARGE SCALE GENOMIC DNA]</scope>
    <source>
        <strain evidence="14 15">DSM 27026</strain>
    </source>
</reference>
<keyword evidence="5" id="KW-0808">Transferase</keyword>
<evidence type="ECO:0000256" key="5">
    <source>
        <dbReference type="ARBA" id="ARBA00022679"/>
    </source>
</evidence>
<dbReference type="InterPro" id="IPR036097">
    <property type="entry name" value="HisK_dim/P_sf"/>
</dbReference>
<organism evidence="14 15">
    <name type="scientific">Acidocella aromatica</name>
    <dbReference type="NCBI Taxonomy" id="1303579"/>
    <lineage>
        <taxon>Bacteria</taxon>
        <taxon>Pseudomonadati</taxon>
        <taxon>Pseudomonadota</taxon>
        <taxon>Alphaproteobacteria</taxon>
        <taxon>Acetobacterales</taxon>
        <taxon>Acidocellaceae</taxon>
        <taxon>Acidocella</taxon>
    </lineage>
</organism>
<dbReference type="SMART" id="SM00304">
    <property type="entry name" value="HAMP"/>
    <property type="match status" value="1"/>
</dbReference>
<comment type="subcellular location">
    <subcellularLocation>
        <location evidence="2">Membrane</location>
    </subcellularLocation>
</comment>